<dbReference type="EMBL" id="JAAGRQ010000010">
    <property type="protein sequence ID" value="NDY55849.1"/>
    <property type="molecule type" value="Genomic_DNA"/>
</dbReference>
<reference evidence="3 4" key="1">
    <citation type="submission" date="2020-02" db="EMBL/GenBank/DDBJ databases">
        <title>Comparative genomics of sulfur disproportionating microorganisms.</title>
        <authorList>
            <person name="Ward L.M."/>
            <person name="Bertran E."/>
            <person name="Johnston D.T."/>
        </authorList>
    </citation>
    <scope>NUCLEOTIDE SEQUENCE [LARGE SCALE GENOMIC DNA]</scope>
    <source>
        <strain evidence="3 4">DSM 3696</strain>
    </source>
</reference>
<dbReference type="Pfam" id="PF13518">
    <property type="entry name" value="HTH_28"/>
    <property type="match status" value="1"/>
</dbReference>
<feature type="domain" description="Insertion element IS150 protein InsJ-like helix-turn-helix" evidence="2">
    <location>
        <begin position="15"/>
        <end position="64"/>
    </location>
</feature>
<organism evidence="3 4">
    <name type="scientific">Desulfolutivibrio sulfodismutans</name>
    <dbReference type="NCBI Taxonomy" id="63561"/>
    <lineage>
        <taxon>Bacteria</taxon>
        <taxon>Pseudomonadati</taxon>
        <taxon>Thermodesulfobacteriota</taxon>
        <taxon>Desulfovibrionia</taxon>
        <taxon>Desulfovibrionales</taxon>
        <taxon>Desulfovibrionaceae</taxon>
        <taxon>Desulfolutivibrio</taxon>
    </lineage>
</organism>
<gene>
    <name evidence="3" type="ORF">G3N56_03720</name>
</gene>
<comment type="caution">
    <text evidence="3">The sequence shown here is derived from an EMBL/GenBank/DDBJ whole genome shotgun (WGS) entry which is preliminary data.</text>
</comment>
<evidence type="ECO:0000259" key="2">
    <source>
        <dbReference type="Pfam" id="PF13518"/>
    </source>
</evidence>
<name>A0A7K3NKX0_9BACT</name>
<dbReference type="SUPFAM" id="SSF48295">
    <property type="entry name" value="TrpR-like"/>
    <property type="match status" value="1"/>
</dbReference>
<feature type="coiled-coil region" evidence="1">
    <location>
        <begin position="69"/>
        <end position="96"/>
    </location>
</feature>
<sequence length="106" mass="12319">MGSESTGRKRYWAKHKAQVVLRLLRGEDLEHVSRELGVTAAELSEWRDTFLEGGESGLKPRPARESVEVDRLQSKIGEQAMEIELLREKITRMEQNRPLAHRRLRK</sequence>
<evidence type="ECO:0000256" key="1">
    <source>
        <dbReference type="SAM" id="Coils"/>
    </source>
</evidence>
<keyword evidence="1" id="KW-0175">Coiled coil</keyword>
<dbReference type="InterPro" id="IPR055247">
    <property type="entry name" value="InsJ-like_HTH"/>
</dbReference>
<dbReference type="RefSeq" id="WP_163300904.1">
    <property type="nucleotide sequence ID" value="NZ_JAAGRQ010000010.1"/>
</dbReference>
<dbReference type="Gene3D" id="1.10.10.10">
    <property type="entry name" value="Winged helix-like DNA-binding domain superfamily/Winged helix DNA-binding domain"/>
    <property type="match status" value="1"/>
</dbReference>
<protein>
    <submittedName>
        <fullName evidence="3">Helix-turn-helix domain-containing protein</fullName>
    </submittedName>
</protein>
<evidence type="ECO:0000313" key="3">
    <source>
        <dbReference type="EMBL" id="NDY55849.1"/>
    </source>
</evidence>
<dbReference type="InterPro" id="IPR010921">
    <property type="entry name" value="Trp_repressor/repl_initiator"/>
</dbReference>
<proteinExistence type="predicted"/>
<dbReference type="InterPro" id="IPR036388">
    <property type="entry name" value="WH-like_DNA-bd_sf"/>
</dbReference>
<evidence type="ECO:0000313" key="4">
    <source>
        <dbReference type="Proteomes" id="UP000469724"/>
    </source>
</evidence>
<keyword evidence="4" id="KW-1185">Reference proteome</keyword>
<dbReference type="GO" id="GO:0043565">
    <property type="term" value="F:sequence-specific DNA binding"/>
    <property type="evidence" value="ECO:0007669"/>
    <property type="project" value="InterPro"/>
</dbReference>
<dbReference type="Proteomes" id="UP000469724">
    <property type="component" value="Unassembled WGS sequence"/>
</dbReference>
<dbReference type="AlphaFoldDB" id="A0A7K3NKX0"/>
<accession>A0A7K3NKX0</accession>